<feature type="compositionally biased region" description="Low complexity" evidence="1">
    <location>
        <begin position="589"/>
        <end position="604"/>
    </location>
</feature>
<protein>
    <submittedName>
        <fullName evidence="2">Uncharacterized protein</fullName>
    </submittedName>
</protein>
<comment type="caution">
    <text evidence="2">The sequence shown here is derived from an EMBL/GenBank/DDBJ whole genome shotgun (WGS) entry which is preliminary data.</text>
</comment>
<organism evidence="2 3">
    <name type="scientific">Penicillium brasilianum</name>
    <dbReference type="NCBI Taxonomy" id="104259"/>
    <lineage>
        <taxon>Eukaryota</taxon>
        <taxon>Fungi</taxon>
        <taxon>Dikarya</taxon>
        <taxon>Ascomycota</taxon>
        <taxon>Pezizomycotina</taxon>
        <taxon>Eurotiomycetes</taxon>
        <taxon>Eurotiomycetidae</taxon>
        <taxon>Eurotiales</taxon>
        <taxon>Aspergillaceae</taxon>
        <taxon>Penicillium</taxon>
    </lineage>
</organism>
<evidence type="ECO:0000256" key="1">
    <source>
        <dbReference type="SAM" id="MobiDB-lite"/>
    </source>
</evidence>
<name>A0A1S9RTK4_PENBI</name>
<dbReference type="EMBL" id="LJBN01000117">
    <property type="protein sequence ID" value="OOQ88863.1"/>
    <property type="molecule type" value="Genomic_DNA"/>
</dbReference>
<accession>A0A1S9RTK4</accession>
<proteinExistence type="predicted"/>
<sequence>MQTDTLTDKILATLKERDLLAKRDVIESCLKDPATGEKTEDWVSKHLNPSTLLSKEELVLYNKLENSGALQSILRDTQLGSTRPVLEDDLRSAIESLEASTAAIQKQTETLSFQCETLKKQFCQQDNWEQDRNREIACLRKKHEAGRQTTTLAANDLSDELEASFRSATEKTAAQNKQVLFSLSSRLKQDDKVLAELETLISGVKSNGTDASTVKRASQLSAMLADYNAEEIHYRLDRLYLETILSGPSKASQTSTEDENIAALQEELESLYPEIEILAEMSTKQQFHEPILQEIHNQHSQLRAASEEKLERALDVLIDMTTSKQTLTQHLHERESSCELLEQLATLYQTEAGNPLVTQPPSRRESLRRRSMQAGLFLPAPRTNPTPLPEQPALESLLRRIGVSPESVIRPRADDGGAQGLHEKRVQQSETLRALGMAVDAPLFTQLAPADSALHLLASGLLANSHYEVSLRDPELDKALAGLESELSELQKGVRGLDLDVLHQRDKTRDRTADLRYCDEPIWGGPSIHPPRRAPSPPRSPRRRSDSLRRRGPRSISPEPHVRRHLYRRPRREVRRPPEPEPEPEPEPTRSIPRSRPTRPSSPITEREPPRPGRYTSPHPPVTIIQPSPRVVSHQGTRGNTPSRPTTRRPHDAETTMHNSFRERMNRKRVHSPGLTSPPRSRKVCFREGHEEIAGPVYFNSDSDSSSDSDSDSDSDSGGRPGPSQVNTQSRSRPRSGYGQVVVTQVVERRPRDSQGGGEPTEDLRRGSLQERVGSGGVCYVVREPKNPERRRDYRRHN</sequence>
<reference evidence="3" key="1">
    <citation type="submission" date="2015-09" db="EMBL/GenBank/DDBJ databases">
        <authorList>
            <person name="Fill T.P."/>
            <person name="Baretta J.F."/>
            <person name="de Almeida L.G."/>
            <person name="Rocha M."/>
            <person name="de Souza D.H."/>
            <person name="Malavazi I."/>
            <person name="Cerdeira L.T."/>
            <person name="Hong H."/>
            <person name="Samborskyy M."/>
            <person name="de Vasconcelos A.T."/>
            <person name="Leadlay P."/>
            <person name="Rodrigues-Filho E."/>
        </authorList>
    </citation>
    <scope>NUCLEOTIDE SEQUENCE [LARGE SCALE GENOMIC DNA]</scope>
    <source>
        <strain evidence="3">LaBioMMi 136</strain>
    </source>
</reference>
<feature type="compositionally biased region" description="Basic and acidic residues" evidence="1">
    <location>
        <begin position="783"/>
        <end position="792"/>
    </location>
</feature>
<feature type="region of interest" description="Disordered" evidence="1">
    <location>
        <begin position="518"/>
        <end position="798"/>
    </location>
</feature>
<feature type="compositionally biased region" description="Basic residues" evidence="1">
    <location>
        <begin position="562"/>
        <end position="574"/>
    </location>
</feature>
<evidence type="ECO:0000313" key="2">
    <source>
        <dbReference type="EMBL" id="OOQ88863.1"/>
    </source>
</evidence>
<feature type="compositionally biased region" description="Polar residues" evidence="1">
    <location>
        <begin position="634"/>
        <end position="645"/>
    </location>
</feature>
<feature type="compositionally biased region" description="Basic and acidic residues" evidence="1">
    <location>
        <begin position="649"/>
        <end position="664"/>
    </location>
</feature>
<gene>
    <name evidence="2" type="ORF">PEBR_11766</name>
</gene>
<dbReference type="Proteomes" id="UP000190744">
    <property type="component" value="Unassembled WGS sequence"/>
</dbReference>
<evidence type="ECO:0000313" key="3">
    <source>
        <dbReference type="Proteomes" id="UP000190744"/>
    </source>
</evidence>
<feature type="compositionally biased region" description="Acidic residues" evidence="1">
    <location>
        <begin position="705"/>
        <end position="715"/>
    </location>
</feature>
<dbReference type="AlphaFoldDB" id="A0A1S9RTK4"/>